<gene>
    <name evidence="2" type="ORF">H9642_00190</name>
</gene>
<accession>A0ABR8TIJ6</accession>
<dbReference type="InterPro" id="IPR005297">
    <property type="entry name" value="Lipoprotein_repeat"/>
</dbReference>
<dbReference type="PANTHER" id="PTHR39335:SF1">
    <property type="entry name" value="BLL4220 PROTEIN"/>
    <property type="match status" value="1"/>
</dbReference>
<evidence type="ECO:0008006" key="4">
    <source>
        <dbReference type="Google" id="ProtNLM"/>
    </source>
</evidence>
<dbReference type="InterPro" id="IPR014558">
    <property type="entry name" value="UCP029720"/>
</dbReference>
<feature type="chain" id="PRO_5046821330" description="Lipoprotein" evidence="1">
    <location>
        <begin position="26"/>
        <end position="126"/>
    </location>
</feature>
<feature type="signal peptide" evidence="1">
    <location>
        <begin position="1"/>
        <end position="25"/>
    </location>
</feature>
<reference evidence="2 3" key="1">
    <citation type="submission" date="2020-08" db="EMBL/GenBank/DDBJ databases">
        <title>A Genomic Blueprint of the Chicken Gut Microbiome.</title>
        <authorList>
            <person name="Gilroy R."/>
            <person name="Ravi A."/>
            <person name="Getino M."/>
            <person name="Pursley I."/>
            <person name="Horton D.L."/>
            <person name="Alikhan N.-F."/>
            <person name="Baker D."/>
            <person name="Gharbi K."/>
            <person name="Hall N."/>
            <person name="Watson M."/>
            <person name="Adriaenssens E.M."/>
            <person name="Foster-Nyarko E."/>
            <person name="Jarju S."/>
            <person name="Secka A."/>
            <person name="Antonio M."/>
            <person name="Oren A."/>
            <person name="Chaudhuri R."/>
            <person name="La Ragione R.M."/>
            <person name="Hildebrand F."/>
            <person name="Pallen M.J."/>
        </authorList>
    </citation>
    <scope>NUCLEOTIDE SEQUENCE [LARGE SCALE GENOMIC DNA]</scope>
    <source>
        <strain evidence="2 3">Sa2CUA2</strain>
    </source>
</reference>
<organism evidence="2 3">
    <name type="scientific">Serpens gallinarum</name>
    <dbReference type="NCBI Taxonomy" id="2763075"/>
    <lineage>
        <taxon>Bacteria</taxon>
        <taxon>Pseudomonadati</taxon>
        <taxon>Pseudomonadota</taxon>
        <taxon>Gammaproteobacteria</taxon>
        <taxon>Pseudomonadales</taxon>
        <taxon>Pseudomonadaceae</taxon>
        <taxon>Pseudomonas</taxon>
    </lineage>
</organism>
<sequence>MKTRFTLLTGAALAAWLALPALVLAQEPAMVKEGRLVDGQGMTLYTYGKDSDGQSNCTQECADIWPPLVASEDATGSGDWSLVTRDDGTQQWAYDGKPLYTYVKDTKPGDTTGDTLMGVWHVAKPK</sequence>
<evidence type="ECO:0000313" key="2">
    <source>
        <dbReference type="EMBL" id="MBD7975602.1"/>
    </source>
</evidence>
<dbReference type="PANTHER" id="PTHR39335">
    <property type="entry name" value="BLL4220 PROTEIN"/>
    <property type="match status" value="1"/>
</dbReference>
<evidence type="ECO:0000313" key="3">
    <source>
        <dbReference type="Proteomes" id="UP000611945"/>
    </source>
</evidence>
<name>A0ABR8TIJ6_9PSED</name>
<dbReference type="Proteomes" id="UP000611945">
    <property type="component" value="Unassembled WGS sequence"/>
</dbReference>
<comment type="caution">
    <text evidence="2">The sequence shown here is derived from an EMBL/GenBank/DDBJ whole genome shotgun (WGS) entry which is preliminary data.</text>
</comment>
<dbReference type="RefSeq" id="WP_251834400.1">
    <property type="nucleotide sequence ID" value="NZ_JACSQG010000001.1"/>
</dbReference>
<dbReference type="Pfam" id="PF03640">
    <property type="entry name" value="Lipoprotein_15"/>
    <property type="match status" value="2"/>
</dbReference>
<dbReference type="EMBL" id="JACSQG010000001">
    <property type="protein sequence ID" value="MBD7975602.1"/>
    <property type="molecule type" value="Genomic_DNA"/>
</dbReference>
<keyword evidence="3" id="KW-1185">Reference proteome</keyword>
<dbReference type="PIRSF" id="PIRSF029720">
    <property type="entry name" value="UCP029720"/>
    <property type="match status" value="1"/>
</dbReference>
<evidence type="ECO:0000256" key="1">
    <source>
        <dbReference type="SAM" id="SignalP"/>
    </source>
</evidence>
<proteinExistence type="predicted"/>
<protein>
    <recommendedName>
        <fullName evidence="4">Lipoprotein</fullName>
    </recommendedName>
</protein>
<keyword evidence="1" id="KW-0732">Signal</keyword>